<evidence type="ECO:0000313" key="3">
    <source>
        <dbReference type="Proteomes" id="UP000241118"/>
    </source>
</evidence>
<dbReference type="PANTHER" id="PTHR43798">
    <property type="entry name" value="MONOACYLGLYCEROL LIPASE"/>
    <property type="match status" value="1"/>
</dbReference>
<dbReference type="SUPFAM" id="SSF53474">
    <property type="entry name" value="alpha/beta-Hydrolases"/>
    <property type="match status" value="1"/>
</dbReference>
<dbReference type="Gene3D" id="3.40.50.1820">
    <property type="entry name" value="alpha/beta hydrolase"/>
    <property type="match status" value="1"/>
</dbReference>
<protein>
    <submittedName>
        <fullName evidence="2">Pimeloyl-ACP methyl ester carboxylesterase</fullName>
    </submittedName>
</protein>
<keyword evidence="3" id="KW-1185">Reference proteome</keyword>
<name>A0A2P8I208_SACCR</name>
<sequence length="302" mass="32243">MNDRKPTKRRVVVRGLSTLFYEAGEGSVVLLVPGIATDPQDWFPVMTELALTHRVIALSLPGLGGTSPVPDVRPVAMASFVADFLDVLEVDTVVAVGHSFGGLVVAELALRNPSEVSRLVLVDASGLGRAVHPVAIALALLPERAADLASAVVSLPGGAAAFVLSSNLLLRQPWRIPVTTWAAQFRLARSRQALRTSLEVFRQCAGITGQRDDIIVIDRLHEITVPTLVIWGGLDQLLPAWQGWAAARRLPAGRFALLAGAGHVSYLDSHEEFIDALGSFIRDDLEPTSPNGRRNTVGGGLP</sequence>
<dbReference type="Proteomes" id="UP000241118">
    <property type="component" value="Unassembled WGS sequence"/>
</dbReference>
<dbReference type="InterPro" id="IPR050266">
    <property type="entry name" value="AB_hydrolase_sf"/>
</dbReference>
<comment type="caution">
    <text evidence="2">The sequence shown here is derived from an EMBL/GenBank/DDBJ whole genome shotgun (WGS) entry which is preliminary data.</text>
</comment>
<dbReference type="RefSeq" id="WP_106619034.1">
    <property type="nucleotide sequence ID" value="NZ_PYAX01000013.1"/>
</dbReference>
<dbReference type="PANTHER" id="PTHR43798:SF33">
    <property type="entry name" value="HYDROLASE, PUTATIVE (AFU_ORTHOLOGUE AFUA_2G14860)-RELATED"/>
    <property type="match status" value="1"/>
</dbReference>
<gene>
    <name evidence="2" type="ORF">B0I31_113180</name>
</gene>
<dbReference type="GO" id="GO:0003824">
    <property type="term" value="F:catalytic activity"/>
    <property type="evidence" value="ECO:0007669"/>
    <property type="project" value="UniProtKB-ARBA"/>
</dbReference>
<dbReference type="OrthoDB" id="3249793at2"/>
<reference evidence="2 3" key="1">
    <citation type="submission" date="2018-03" db="EMBL/GenBank/DDBJ databases">
        <title>Genomic Encyclopedia of Type Strains, Phase III (KMG-III): the genomes of soil and plant-associated and newly described type strains.</title>
        <authorList>
            <person name="Whitman W."/>
        </authorList>
    </citation>
    <scope>NUCLEOTIDE SEQUENCE [LARGE SCALE GENOMIC DNA]</scope>
    <source>
        <strain evidence="2 3">CGMCC 4.7097</strain>
    </source>
</reference>
<organism evidence="2 3">
    <name type="scientific">Saccharothrix carnea</name>
    <dbReference type="NCBI Taxonomy" id="1280637"/>
    <lineage>
        <taxon>Bacteria</taxon>
        <taxon>Bacillati</taxon>
        <taxon>Actinomycetota</taxon>
        <taxon>Actinomycetes</taxon>
        <taxon>Pseudonocardiales</taxon>
        <taxon>Pseudonocardiaceae</taxon>
        <taxon>Saccharothrix</taxon>
    </lineage>
</organism>
<proteinExistence type="predicted"/>
<feature type="domain" description="AB hydrolase-1" evidence="1">
    <location>
        <begin position="28"/>
        <end position="268"/>
    </location>
</feature>
<dbReference type="PRINTS" id="PR00111">
    <property type="entry name" value="ABHYDROLASE"/>
</dbReference>
<evidence type="ECO:0000259" key="1">
    <source>
        <dbReference type="Pfam" id="PF00561"/>
    </source>
</evidence>
<dbReference type="AlphaFoldDB" id="A0A2P8I208"/>
<dbReference type="EMBL" id="PYAX01000013">
    <property type="protein sequence ID" value="PSL52507.1"/>
    <property type="molecule type" value="Genomic_DNA"/>
</dbReference>
<accession>A0A2P8I208</accession>
<evidence type="ECO:0000313" key="2">
    <source>
        <dbReference type="EMBL" id="PSL52507.1"/>
    </source>
</evidence>
<dbReference type="InterPro" id="IPR000073">
    <property type="entry name" value="AB_hydrolase_1"/>
</dbReference>
<dbReference type="GO" id="GO:0016020">
    <property type="term" value="C:membrane"/>
    <property type="evidence" value="ECO:0007669"/>
    <property type="project" value="TreeGrafter"/>
</dbReference>
<dbReference type="InterPro" id="IPR029058">
    <property type="entry name" value="AB_hydrolase_fold"/>
</dbReference>
<dbReference type="Pfam" id="PF00561">
    <property type="entry name" value="Abhydrolase_1"/>
    <property type="match status" value="1"/>
</dbReference>